<dbReference type="GO" id="GO:0005737">
    <property type="term" value="C:cytoplasm"/>
    <property type="evidence" value="ECO:0007669"/>
    <property type="project" value="UniProtKB-SubCell"/>
</dbReference>
<evidence type="ECO:0000256" key="4">
    <source>
        <dbReference type="HAMAP-Rule" id="MF_03017"/>
    </source>
</evidence>
<feature type="modified residue" description="N6-(pyridoxal phosphate)lysine" evidence="4">
    <location>
        <position position="277"/>
    </location>
</feature>
<keyword evidence="4 5" id="KW-0963">Cytoplasm</keyword>
<feature type="binding site" evidence="4">
    <location>
        <position position="222"/>
    </location>
    <ligand>
        <name>pyridoxal 5'-phosphate</name>
        <dbReference type="ChEBI" id="CHEBI:597326"/>
    </ligand>
</feature>
<dbReference type="InterPro" id="IPR015421">
    <property type="entry name" value="PyrdxlP-dep_Trfase_major"/>
</dbReference>
<comment type="catalytic activity">
    <reaction evidence="5">
        <text>3-hydroxy-L-kynurenine + H2O = 3-hydroxyanthranilate + L-alanine + H(+)</text>
        <dbReference type="Rhea" id="RHEA:25143"/>
        <dbReference type="ChEBI" id="CHEBI:15377"/>
        <dbReference type="ChEBI" id="CHEBI:15378"/>
        <dbReference type="ChEBI" id="CHEBI:36559"/>
        <dbReference type="ChEBI" id="CHEBI:57972"/>
        <dbReference type="ChEBI" id="CHEBI:58125"/>
        <dbReference type="EC" id="3.7.1.3"/>
    </reaction>
</comment>
<feature type="binding site" evidence="4">
    <location>
        <position position="138"/>
    </location>
    <ligand>
        <name>pyridoxal 5'-phosphate</name>
        <dbReference type="ChEBI" id="CHEBI:597326"/>
    </ligand>
</feature>
<evidence type="ECO:0000256" key="2">
    <source>
        <dbReference type="ARBA" id="ARBA00022801"/>
    </source>
</evidence>
<dbReference type="GO" id="GO:0019805">
    <property type="term" value="P:quinolinate biosynthetic process"/>
    <property type="evidence" value="ECO:0007669"/>
    <property type="project" value="UniProtKB-UniRule"/>
</dbReference>
<evidence type="ECO:0000256" key="5">
    <source>
        <dbReference type="PIRNR" id="PIRNR038800"/>
    </source>
</evidence>
<comment type="similarity">
    <text evidence="4 5">Belongs to the kynureninase family.</text>
</comment>
<proteinExistence type="inferred from homology"/>
<feature type="binding site" evidence="4">
    <location>
        <position position="251"/>
    </location>
    <ligand>
        <name>pyridoxal 5'-phosphate</name>
        <dbReference type="ChEBI" id="CHEBI:597326"/>
    </ligand>
</feature>
<evidence type="ECO:0000313" key="6">
    <source>
        <dbReference type="EMBL" id="KAJ1965796.1"/>
    </source>
</evidence>
<dbReference type="Pfam" id="PF22580">
    <property type="entry name" value="KYNU_C"/>
    <property type="match status" value="1"/>
</dbReference>
<gene>
    <name evidence="4 6" type="primary">BNA5</name>
    <name evidence="6" type="ORF">IWQ62_002577</name>
</gene>
<dbReference type="Gene3D" id="3.90.1150.10">
    <property type="entry name" value="Aspartate Aminotransferase, domain 1"/>
    <property type="match status" value="1"/>
</dbReference>
<comment type="subunit">
    <text evidence="4 5">Homodimer.</text>
</comment>
<reference evidence="6" key="1">
    <citation type="submission" date="2022-07" db="EMBL/GenBank/DDBJ databases">
        <title>Phylogenomic reconstructions and comparative analyses of Kickxellomycotina fungi.</title>
        <authorList>
            <person name="Reynolds N.K."/>
            <person name="Stajich J.E."/>
            <person name="Barry K."/>
            <person name="Grigoriev I.V."/>
            <person name="Crous P."/>
            <person name="Smith M.E."/>
        </authorList>
    </citation>
    <scope>NUCLEOTIDE SEQUENCE</scope>
    <source>
        <strain evidence="6">RSA 1196</strain>
    </source>
</reference>
<comment type="pathway">
    <text evidence="4 5">Amino-acid degradation; L-kynurenine degradation; L-alanine and anthranilate from L-kynurenine: step 1/1.</text>
</comment>
<comment type="function">
    <text evidence="4 5">Catalyzes the cleavage of L-kynurenine (L-Kyn) and L-3-hydroxykynurenine (L-3OHKyn) into anthranilic acid (AA) and 3-hydroxyanthranilic acid (3-OHAA), respectively.</text>
</comment>
<dbReference type="EC" id="3.7.1.3" evidence="4 5"/>
<keyword evidence="7" id="KW-1185">Reference proteome</keyword>
<dbReference type="Gene3D" id="3.40.640.10">
    <property type="entry name" value="Type I PLP-dependent aspartate aminotransferase-like (Major domain)"/>
    <property type="match status" value="1"/>
</dbReference>
<accession>A0A9W8E718</accession>
<comment type="subcellular location">
    <subcellularLocation>
        <location evidence="4 5">Cytoplasm</location>
    </subcellularLocation>
</comment>
<feature type="binding site" evidence="4">
    <location>
        <position position="307"/>
    </location>
    <ligand>
        <name>pyridoxal 5'-phosphate</name>
        <dbReference type="ChEBI" id="CHEBI:597326"/>
    </ligand>
</feature>
<feature type="binding site" evidence="4">
    <location>
        <position position="276"/>
    </location>
    <ligand>
        <name>pyridoxal 5'-phosphate</name>
        <dbReference type="ChEBI" id="CHEBI:597326"/>
    </ligand>
</feature>
<dbReference type="SUPFAM" id="SSF53383">
    <property type="entry name" value="PLP-dependent transferases"/>
    <property type="match status" value="1"/>
</dbReference>
<comment type="cofactor">
    <cofactor evidence="4 5">
        <name>pyridoxal 5'-phosphate</name>
        <dbReference type="ChEBI" id="CHEBI:597326"/>
    </cofactor>
</comment>
<dbReference type="PANTHER" id="PTHR14084">
    <property type="entry name" value="KYNURENINASE"/>
    <property type="match status" value="1"/>
</dbReference>
<dbReference type="PIRSF" id="PIRSF038800">
    <property type="entry name" value="KYNU"/>
    <property type="match status" value="1"/>
</dbReference>
<dbReference type="InterPro" id="IPR015422">
    <property type="entry name" value="PyrdxlP-dep_Trfase_small"/>
</dbReference>
<evidence type="ECO:0000313" key="7">
    <source>
        <dbReference type="Proteomes" id="UP001150925"/>
    </source>
</evidence>
<dbReference type="GO" id="GO:0034354">
    <property type="term" value="P:'de novo' NAD+ biosynthetic process from L-tryptophan"/>
    <property type="evidence" value="ECO:0007669"/>
    <property type="project" value="UniProtKB-UniRule"/>
</dbReference>
<feature type="binding site" evidence="4">
    <location>
        <position position="139"/>
    </location>
    <ligand>
        <name>pyridoxal 5'-phosphate</name>
        <dbReference type="ChEBI" id="CHEBI:597326"/>
    </ligand>
</feature>
<dbReference type="GO" id="GO:0030429">
    <property type="term" value="F:kynureninase activity"/>
    <property type="evidence" value="ECO:0007669"/>
    <property type="project" value="UniProtKB-UniRule"/>
</dbReference>
<dbReference type="FunFam" id="3.40.640.10:FF:000031">
    <property type="entry name" value="Kynureninase"/>
    <property type="match status" value="1"/>
</dbReference>
<dbReference type="GO" id="GO:0030170">
    <property type="term" value="F:pyridoxal phosphate binding"/>
    <property type="evidence" value="ECO:0007669"/>
    <property type="project" value="UniProtKB-UniRule"/>
</dbReference>
<dbReference type="InterPro" id="IPR015424">
    <property type="entry name" value="PyrdxlP-dep_Trfase"/>
</dbReference>
<feature type="binding site" evidence="4">
    <location>
        <position position="335"/>
    </location>
    <ligand>
        <name>pyridoxal 5'-phosphate</name>
        <dbReference type="ChEBI" id="CHEBI:597326"/>
    </ligand>
</feature>
<evidence type="ECO:0000256" key="3">
    <source>
        <dbReference type="ARBA" id="ARBA00022898"/>
    </source>
</evidence>
<dbReference type="GO" id="GO:0097053">
    <property type="term" value="P:L-kynurenine catabolic process"/>
    <property type="evidence" value="ECO:0007669"/>
    <property type="project" value="UniProtKB-UniRule"/>
</dbReference>
<dbReference type="HAMAP" id="MF_01970">
    <property type="entry name" value="Kynureninase"/>
    <property type="match status" value="1"/>
</dbReference>
<dbReference type="GO" id="GO:0043420">
    <property type="term" value="P:anthranilate metabolic process"/>
    <property type="evidence" value="ECO:0007669"/>
    <property type="project" value="UniProtKB-UniRule"/>
</dbReference>
<comment type="caution">
    <text evidence="6">The sequence shown here is derived from an EMBL/GenBank/DDBJ whole genome shotgun (WGS) entry which is preliminary data.</text>
</comment>
<comment type="pathway">
    <text evidence="4 5">Cofactor biosynthesis; NAD(+) biosynthesis; quinolinate from L-kynurenine: step 2/3.</text>
</comment>
<comment type="catalytic activity">
    <reaction evidence="4 5">
        <text>L-kynurenine + H2O = anthranilate + L-alanine + H(+)</text>
        <dbReference type="Rhea" id="RHEA:16813"/>
        <dbReference type="ChEBI" id="CHEBI:15377"/>
        <dbReference type="ChEBI" id="CHEBI:15378"/>
        <dbReference type="ChEBI" id="CHEBI:16567"/>
        <dbReference type="ChEBI" id="CHEBI:57959"/>
        <dbReference type="ChEBI" id="CHEBI:57972"/>
        <dbReference type="EC" id="3.7.1.3"/>
    </reaction>
</comment>
<keyword evidence="2 4" id="KW-0378">Hydrolase</keyword>
<evidence type="ECO:0000256" key="1">
    <source>
        <dbReference type="ARBA" id="ARBA00022642"/>
    </source>
</evidence>
<feature type="binding site" evidence="4">
    <location>
        <position position="254"/>
    </location>
    <ligand>
        <name>pyridoxal 5'-phosphate</name>
        <dbReference type="ChEBI" id="CHEBI:597326"/>
    </ligand>
</feature>
<keyword evidence="3 4" id="KW-0663">Pyridoxal phosphate</keyword>
<name>A0A9W8E718_9FUNG</name>
<dbReference type="GO" id="GO:0019441">
    <property type="term" value="P:L-tryptophan catabolic process to kynurenine"/>
    <property type="evidence" value="ECO:0007669"/>
    <property type="project" value="TreeGrafter"/>
</dbReference>
<organism evidence="6 7">
    <name type="scientific">Dispira parvispora</name>
    <dbReference type="NCBI Taxonomy" id="1520584"/>
    <lineage>
        <taxon>Eukaryota</taxon>
        <taxon>Fungi</taxon>
        <taxon>Fungi incertae sedis</taxon>
        <taxon>Zoopagomycota</taxon>
        <taxon>Kickxellomycotina</taxon>
        <taxon>Dimargaritomycetes</taxon>
        <taxon>Dimargaritales</taxon>
        <taxon>Dimargaritaceae</taxon>
        <taxon>Dispira</taxon>
    </lineage>
</organism>
<dbReference type="PANTHER" id="PTHR14084:SF0">
    <property type="entry name" value="KYNURENINASE"/>
    <property type="match status" value="1"/>
</dbReference>
<sequence length="460" mass="51540">MSLDQLAQQANLDIGDPQFAQWLDCHDPLSSLRDEFTIPLAGNIRGMAPPDVQVLPVPQRVPDDQPCIYLCGNSLGLQPKITRKLVSEELDTWGQRGVVGHTSHPYERPWITIDEPALDEMAKIVGARQGEVSVLNSLTVNIHFLFAAFYRPTSQRYKVLIEAKAFPSDRYALRSQIRWHGLNPDDALIELAPRAGEHCLRTEDILRVIDEQGDSIAVVFFSGIQFYTGQLFDIPSITQAGQRRGCLVGFDLAHAVGNVPLQLHDWGVDFACWCSYKYLNSGPGGIAGIYVHQRYTAMQEKQRLAGWWSNRVDTRFQMQDQLDPIPDTPGYQVSNPSVLSMVSLLGGLKVFSRTSMSALREKSLRLTGYLEYLLTHHPELAQVVTIITPTDPQARGCQLSLILPDIYFQPVFQSLKDAGVVCDEREPNCIRVAPIPLYNTFADVHRFVDILGEIVSKLDK</sequence>
<dbReference type="InterPro" id="IPR010111">
    <property type="entry name" value="Kynureninase"/>
</dbReference>
<dbReference type="EMBL" id="JANBPY010000566">
    <property type="protein sequence ID" value="KAJ1965796.1"/>
    <property type="molecule type" value="Genomic_DNA"/>
</dbReference>
<dbReference type="NCBIfam" id="TIGR01814">
    <property type="entry name" value="kynureninase"/>
    <property type="match status" value="1"/>
</dbReference>
<dbReference type="Proteomes" id="UP001150925">
    <property type="component" value="Unassembled WGS sequence"/>
</dbReference>
<keyword evidence="1 4" id="KW-0662">Pyridine nucleotide biosynthesis</keyword>
<dbReference type="AlphaFoldDB" id="A0A9W8E718"/>
<feature type="binding site" evidence="4">
    <location>
        <begin position="166"/>
        <end position="169"/>
    </location>
    <ligand>
        <name>pyridoxal 5'-phosphate</name>
        <dbReference type="ChEBI" id="CHEBI:597326"/>
    </ligand>
</feature>
<dbReference type="OrthoDB" id="5978656at2759"/>
<protein>
    <recommendedName>
        <fullName evidence="4 5">Kynureninase</fullName>
        <ecNumber evidence="4 5">3.7.1.3</ecNumber>
    </recommendedName>
    <alternativeName>
        <fullName evidence="4">Biosynthesis of nicotinic acid protein 5</fullName>
    </alternativeName>
    <alternativeName>
        <fullName evidence="4">L-kynurenine hydrolase</fullName>
    </alternativeName>
</protein>